<feature type="signal peptide" evidence="9">
    <location>
        <begin position="1"/>
        <end position="16"/>
    </location>
</feature>
<dbReference type="InterPro" id="IPR050732">
    <property type="entry name" value="Beta-glucan_modifiers"/>
</dbReference>
<dbReference type="GeneID" id="25772666"/>
<dbReference type="RefSeq" id="XP_013933040.1">
    <property type="nucleotide sequence ID" value="XM_014077565.1"/>
</dbReference>
<evidence type="ECO:0000313" key="11">
    <source>
        <dbReference type="Proteomes" id="UP000008673"/>
    </source>
</evidence>
<comment type="caution">
    <text evidence="10">The sequence shown here is derived from an EMBL/GenBank/DDBJ whole genome shotgun (WGS) entry which is preliminary data.</text>
</comment>
<dbReference type="GO" id="GO:0009277">
    <property type="term" value="C:fungal-type cell wall"/>
    <property type="evidence" value="ECO:0007669"/>
    <property type="project" value="TreeGrafter"/>
</dbReference>
<feature type="compositionally biased region" description="Low complexity" evidence="8">
    <location>
        <begin position="111"/>
        <end position="166"/>
    </location>
</feature>
<dbReference type="GO" id="GO:0071555">
    <property type="term" value="P:cell wall organization"/>
    <property type="evidence" value="ECO:0007669"/>
    <property type="project" value="TreeGrafter"/>
</dbReference>
<evidence type="ECO:0000256" key="6">
    <source>
        <dbReference type="ARBA" id="ARBA00022801"/>
    </source>
</evidence>
<feature type="compositionally biased region" description="Low complexity" evidence="8">
    <location>
        <begin position="180"/>
        <end position="288"/>
    </location>
</feature>
<dbReference type="EMBL" id="AEOI02000010">
    <property type="protein sequence ID" value="ESW96610.1"/>
    <property type="molecule type" value="Genomic_DNA"/>
</dbReference>
<keyword evidence="6" id="KW-0378">Hydrolase</keyword>
<dbReference type="PANTHER" id="PTHR16631">
    <property type="entry name" value="GLUCAN 1,3-BETA-GLUCOSIDASE"/>
    <property type="match status" value="1"/>
</dbReference>
<evidence type="ECO:0000256" key="5">
    <source>
        <dbReference type="ARBA" id="ARBA00022729"/>
    </source>
</evidence>
<feature type="compositionally biased region" description="Polar residues" evidence="8">
    <location>
        <begin position="90"/>
        <end position="110"/>
    </location>
</feature>
<dbReference type="OrthoDB" id="4082933at2759"/>
<evidence type="ECO:0000256" key="7">
    <source>
        <dbReference type="ARBA" id="ARBA00023295"/>
    </source>
</evidence>
<feature type="region of interest" description="Disordered" evidence="8">
    <location>
        <begin position="87"/>
        <end position="288"/>
    </location>
</feature>
<dbReference type="STRING" id="871575.W1QB60"/>
<gene>
    <name evidence="10" type="ORF">HPODL_03225</name>
</gene>
<organism evidence="10 11">
    <name type="scientific">Ogataea parapolymorpha (strain ATCC 26012 / BCRC 20466 / JCM 22074 / NRRL Y-7560 / DL-1)</name>
    <name type="common">Yeast</name>
    <name type="synonym">Hansenula polymorpha</name>
    <dbReference type="NCBI Taxonomy" id="871575"/>
    <lineage>
        <taxon>Eukaryota</taxon>
        <taxon>Fungi</taxon>
        <taxon>Dikarya</taxon>
        <taxon>Ascomycota</taxon>
        <taxon>Saccharomycotina</taxon>
        <taxon>Pichiomycetes</taxon>
        <taxon>Pichiales</taxon>
        <taxon>Pichiaceae</taxon>
        <taxon>Ogataea</taxon>
    </lineage>
</organism>
<evidence type="ECO:0000256" key="4">
    <source>
        <dbReference type="ARBA" id="ARBA00022525"/>
    </source>
</evidence>
<dbReference type="GO" id="GO:0009986">
    <property type="term" value="C:cell surface"/>
    <property type="evidence" value="ECO:0007669"/>
    <property type="project" value="TreeGrafter"/>
</dbReference>
<keyword evidence="4" id="KW-0964">Secreted</keyword>
<dbReference type="GO" id="GO:0042973">
    <property type="term" value="F:glucan endo-1,3-beta-D-glucosidase activity"/>
    <property type="evidence" value="ECO:0007669"/>
    <property type="project" value="TreeGrafter"/>
</dbReference>
<keyword evidence="3" id="KW-0134">Cell wall</keyword>
<name>W1QB60_OGAPD</name>
<evidence type="ECO:0000256" key="9">
    <source>
        <dbReference type="SAM" id="SignalP"/>
    </source>
</evidence>
<evidence type="ECO:0000256" key="3">
    <source>
        <dbReference type="ARBA" id="ARBA00022512"/>
    </source>
</evidence>
<dbReference type="SUPFAM" id="SSF51445">
    <property type="entry name" value="(Trans)glycosidases"/>
    <property type="match status" value="1"/>
</dbReference>
<proteinExistence type="inferred from homology"/>
<feature type="chain" id="PRO_5004808184" evidence="9">
    <location>
        <begin position="17"/>
        <end position="559"/>
    </location>
</feature>
<keyword evidence="11" id="KW-1185">Reference proteome</keyword>
<dbReference type="HOGENOM" id="CLU_027285_3_0_1"/>
<dbReference type="AlphaFoldDB" id="W1QB60"/>
<dbReference type="eggNOG" id="ENOG502QS0R">
    <property type="taxonomic scope" value="Eukaryota"/>
</dbReference>
<dbReference type="InterPro" id="IPR017853">
    <property type="entry name" value="GH"/>
</dbReference>
<keyword evidence="5 9" id="KW-0732">Signal</keyword>
<dbReference type="Proteomes" id="UP000008673">
    <property type="component" value="Unassembled WGS sequence"/>
</dbReference>
<protein>
    <submittedName>
        <fullName evidence="10">Glucosidase</fullName>
    </submittedName>
</protein>
<evidence type="ECO:0000256" key="8">
    <source>
        <dbReference type="SAM" id="MobiDB-lite"/>
    </source>
</evidence>
<dbReference type="GO" id="GO:0005576">
    <property type="term" value="C:extracellular region"/>
    <property type="evidence" value="ECO:0007669"/>
    <property type="project" value="TreeGrafter"/>
</dbReference>
<dbReference type="OMA" id="VVCPYAT"/>
<comment type="similarity">
    <text evidence="2">Belongs to the glycosyl hydrolase 17 family.</text>
</comment>
<accession>W1QB60</accession>
<reference evidence="10 11" key="1">
    <citation type="journal article" date="2013" name="BMC Genomics">
        <title>Genome sequence and analysis of methylotrophic yeast Hansenula polymorpha DL1.</title>
        <authorList>
            <person name="Ravin N.V."/>
            <person name="Eldarov M.A."/>
            <person name="Kadnikov V.V."/>
            <person name="Beletsky A.V."/>
            <person name="Schneider J."/>
            <person name="Mardanova E.S."/>
            <person name="Smekalova E.M."/>
            <person name="Zvereva M.I."/>
            <person name="Dontsova O.A."/>
            <person name="Mardanov A.V."/>
            <person name="Skryabin K.G."/>
        </authorList>
    </citation>
    <scope>NUCLEOTIDE SEQUENCE [LARGE SCALE GENOMIC DNA]</scope>
    <source>
        <strain evidence="11">ATCC 26012 / BCRC 20466 / JCM 22074 / NRRL Y-7560 / DL-1</strain>
    </source>
</reference>
<sequence>MRFSVALLTVLATVQAVPVPMAKVITRMHTADAVTTTQNNYYTVTSTIPIVEVLISNGVTYTKTLLTIASGSDIDAVQPTTTVVAKDPTTAASQTSDSVAIETQTSNPVPTDTSISSTSTSSSQDSSVSVSVTSVPSSSSSAPVTTEATTEASTEATTEASSTTTSEEFDLVGSVNVENTSTSSSSTSSSSPVTTTKVSSTTSPSSTAEPSSSTEVSSSTTQASSSSETSSSTQQTSSSTEATSSTIKSSSSSSSSSTTTSSSSSESSSSTASSTTSSVSSSTSSSSAASTVTPSAIVYSPYTDSGSCKDYDTVESDLSLIQSKGIGEVRIYGNDCNYLTTVLPICAKKGIKVDQGFYISSSGVNSIDDAVTELIQAVQDSSSGFDWELFSFFSVGNEVISNGYATVSDLIDKINSVKSQLQSGGYTGKVTTAEPPSTYENYPDLCTSSNIDFVGINAHAYFDQYISAADAGTFLTDQVKVTQKACPNMEVKVVETGYPSQGKQNGGNIPSPENQKTAIKKILEDFGPEVTILTTYNDFWKDPGPYGIEQYFGVIDILE</sequence>
<evidence type="ECO:0000313" key="10">
    <source>
        <dbReference type="EMBL" id="ESW96610.1"/>
    </source>
</evidence>
<evidence type="ECO:0000256" key="1">
    <source>
        <dbReference type="ARBA" id="ARBA00004191"/>
    </source>
</evidence>
<comment type="subcellular location">
    <subcellularLocation>
        <location evidence="1">Secreted</location>
        <location evidence="1">Cell wall</location>
    </subcellularLocation>
</comment>
<dbReference type="KEGG" id="opa:HPODL_03225"/>
<dbReference type="PANTHER" id="PTHR16631:SF24">
    <property type="entry name" value="FAMILY 17 GLUCOSIDASE SCW11-RELATED"/>
    <property type="match status" value="1"/>
</dbReference>
<evidence type="ECO:0000256" key="2">
    <source>
        <dbReference type="ARBA" id="ARBA00008773"/>
    </source>
</evidence>
<keyword evidence="7" id="KW-0326">Glycosidase</keyword>